<dbReference type="GO" id="GO:0030170">
    <property type="term" value="F:pyridoxal phosphate binding"/>
    <property type="evidence" value="ECO:0007669"/>
    <property type="project" value="UniProtKB-UniRule"/>
</dbReference>
<dbReference type="SUPFAM" id="SSF51419">
    <property type="entry name" value="PLP-binding barrel"/>
    <property type="match status" value="1"/>
</dbReference>
<dbReference type="PIRSF" id="PIRSF004848">
    <property type="entry name" value="YBL036c_PLPDEIII"/>
    <property type="match status" value="1"/>
</dbReference>
<dbReference type="Pfam" id="PF01168">
    <property type="entry name" value="Ala_racemase_N"/>
    <property type="match status" value="1"/>
</dbReference>
<dbReference type="NCBIfam" id="TIGR00044">
    <property type="entry name" value="YggS family pyridoxal phosphate-dependent enzyme"/>
    <property type="match status" value="1"/>
</dbReference>
<comment type="function">
    <text evidence="2">Pyridoxal 5'-phosphate (PLP)-binding protein, which is involved in PLP homeostasis.</text>
</comment>
<accession>A0A926HWP1</accession>
<dbReference type="AlphaFoldDB" id="A0A926HWP1"/>
<evidence type="ECO:0000259" key="5">
    <source>
        <dbReference type="Pfam" id="PF01168"/>
    </source>
</evidence>
<dbReference type="EMBL" id="JACRSS010000005">
    <property type="protein sequence ID" value="MBC8539194.1"/>
    <property type="molecule type" value="Genomic_DNA"/>
</dbReference>
<dbReference type="Gene3D" id="3.20.20.10">
    <property type="entry name" value="Alanine racemase"/>
    <property type="match status" value="1"/>
</dbReference>
<dbReference type="RefSeq" id="WP_249280799.1">
    <property type="nucleotide sequence ID" value="NZ_JACRSS010000005.1"/>
</dbReference>
<dbReference type="PANTHER" id="PTHR10146">
    <property type="entry name" value="PROLINE SYNTHETASE CO-TRANSCRIBED BACTERIAL HOMOLOG PROTEIN"/>
    <property type="match status" value="1"/>
</dbReference>
<feature type="domain" description="Alanine racemase N-terminal" evidence="5">
    <location>
        <begin position="23"/>
        <end position="225"/>
    </location>
</feature>
<evidence type="ECO:0000313" key="6">
    <source>
        <dbReference type="EMBL" id="MBC8539194.1"/>
    </source>
</evidence>
<keyword evidence="1 2" id="KW-0663">Pyridoxal phosphate</keyword>
<dbReference type="InterPro" id="IPR011078">
    <property type="entry name" value="PyrdxlP_homeostasis"/>
</dbReference>
<evidence type="ECO:0000256" key="4">
    <source>
        <dbReference type="RuleBase" id="RU004514"/>
    </source>
</evidence>
<comment type="similarity">
    <text evidence="2 4">Belongs to the pyridoxal phosphate-binding protein YggS/PROSC family.</text>
</comment>
<comment type="cofactor">
    <cofactor evidence="3">
        <name>pyridoxal 5'-phosphate</name>
        <dbReference type="ChEBI" id="CHEBI:597326"/>
    </cofactor>
</comment>
<dbReference type="HAMAP" id="MF_02087">
    <property type="entry name" value="PLP_homeostasis"/>
    <property type="match status" value="1"/>
</dbReference>
<reference evidence="6" key="1">
    <citation type="submission" date="2020-08" db="EMBL/GenBank/DDBJ databases">
        <title>Genome public.</title>
        <authorList>
            <person name="Liu C."/>
            <person name="Sun Q."/>
        </authorList>
    </citation>
    <scope>NUCLEOTIDE SEQUENCE</scope>
    <source>
        <strain evidence="6">NSJ-63</strain>
    </source>
</reference>
<dbReference type="InterPro" id="IPR001608">
    <property type="entry name" value="Ala_racemase_N"/>
</dbReference>
<feature type="modified residue" description="N6-(pyridoxal phosphate)lysine" evidence="2 3">
    <location>
        <position position="35"/>
    </location>
</feature>
<dbReference type="PANTHER" id="PTHR10146:SF14">
    <property type="entry name" value="PYRIDOXAL PHOSPHATE HOMEOSTASIS PROTEIN"/>
    <property type="match status" value="1"/>
</dbReference>
<sequence length="229" mass="25577">MSIRENLQKVEESIAKSAAVSGRKAEDVTLIAVSKTIDVERILEAYEAGARQLGENRVQEMMGKQPQLPPDIGWHLIGQLQKNKVKYIIDKVKLVHSLCSLSVAQEMQRLLEKRDTTLDCLIEINIAGEETKSGLSKQELPAFLEQIAPLDRVHIKGLMTVAPFAENPEEVRKYFAEMRGLFDKLSGRAGLEMKYLSMGMSGDYNVAIEEGANMVRVGTAIFGHRNYTI</sequence>
<keyword evidence="7" id="KW-1185">Reference proteome</keyword>
<evidence type="ECO:0000256" key="1">
    <source>
        <dbReference type="ARBA" id="ARBA00022898"/>
    </source>
</evidence>
<protein>
    <recommendedName>
        <fullName evidence="2">Pyridoxal phosphate homeostasis protein</fullName>
        <shortName evidence="2">PLP homeostasis protein</shortName>
    </recommendedName>
</protein>
<name>A0A926HWP1_9FIRM</name>
<organism evidence="6 7">
    <name type="scientific">Guopingia tenuis</name>
    <dbReference type="NCBI Taxonomy" id="2763656"/>
    <lineage>
        <taxon>Bacteria</taxon>
        <taxon>Bacillati</taxon>
        <taxon>Bacillota</taxon>
        <taxon>Clostridia</taxon>
        <taxon>Christensenellales</taxon>
        <taxon>Christensenellaceae</taxon>
        <taxon>Guopingia</taxon>
    </lineage>
</organism>
<proteinExistence type="inferred from homology"/>
<dbReference type="CDD" id="cd00635">
    <property type="entry name" value="PLPDE_III_YBL036c_like"/>
    <property type="match status" value="1"/>
</dbReference>
<evidence type="ECO:0000256" key="2">
    <source>
        <dbReference type="HAMAP-Rule" id="MF_02087"/>
    </source>
</evidence>
<dbReference type="Proteomes" id="UP000617951">
    <property type="component" value="Unassembled WGS sequence"/>
</dbReference>
<gene>
    <name evidence="6" type="ORF">H8693_09665</name>
</gene>
<evidence type="ECO:0000256" key="3">
    <source>
        <dbReference type="PIRSR" id="PIRSR004848-1"/>
    </source>
</evidence>
<dbReference type="InterPro" id="IPR029066">
    <property type="entry name" value="PLP-binding_barrel"/>
</dbReference>
<dbReference type="FunFam" id="3.20.20.10:FF:000018">
    <property type="entry name" value="Pyridoxal phosphate homeostasis protein"/>
    <property type="match status" value="1"/>
</dbReference>
<evidence type="ECO:0000313" key="7">
    <source>
        <dbReference type="Proteomes" id="UP000617951"/>
    </source>
</evidence>
<comment type="caution">
    <text evidence="6">The sequence shown here is derived from an EMBL/GenBank/DDBJ whole genome shotgun (WGS) entry which is preliminary data.</text>
</comment>